<dbReference type="AlphaFoldDB" id="A0AAW5SDH3"/>
<reference evidence="1" key="2">
    <citation type="journal article" date="2022" name="BMC Genomics">
        <title>Comparative genome analysis of mycobacteria focusing on tRNA and non-coding RNA.</title>
        <authorList>
            <person name="Behra P.R.K."/>
            <person name="Pettersson B.M.F."/>
            <person name="Ramesh M."/>
            <person name="Das S."/>
            <person name="Dasgupta S."/>
            <person name="Kirsebom L.A."/>
        </authorList>
    </citation>
    <scope>NUCLEOTIDE SEQUENCE</scope>
    <source>
        <strain evidence="1">DSM 45439</strain>
    </source>
</reference>
<evidence type="ECO:0000313" key="1">
    <source>
        <dbReference type="EMBL" id="MCV6992941.1"/>
    </source>
</evidence>
<reference evidence="1" key="1">
    <citation type="submission" date="2020-07" db="EMBL/GenBank/DDBJ databases">
        <authorList>
            <person name="Pettersson B.M.F."/>
            <person name="Behra P.R.K."/>
            <person name="Ramesh M."/>
            <person name="Das S."/>
            <person name="Dasgupta S."/>
            <person name="Kirsebom L.A."/>
        </authorList>
    </citation>
    <scope>NUCLEOTIDE SEQUENCE</scope>
    <source>
        <strain evidence="1">DSM 45439</strain>
    </source>
</reference>
<organism evidence="1 2">
    <name type="scientific">Mycobacterium bouchedurhonense</name>
    <dbReference type="NCBI Taxonomy" id="701041"/>
    <lineage>
        <taxon>Bacteria</taxon>
        <taxon>Bacillati</taxon>
        <taxon>Actinomycetota</taxon>
        <taxon>Actinomycetes</taxon>
        <taxon>Mycobacteriales</taxon>
        <taxon>Mycobacteriaceae</taxon>
        <taxon>Mycobacterium</taxon>
        <taxon>Mycobacterium avium complex (MAC)</taxon>
    </lineage>
</organism>
<accession>A0AAW5SDH3</accession>
<evidence type="ECO:0000313" key="2">
    <source>
        <dbReference type="Proteomes" id="UP001207588"/>
    </source>
</evidence>
<dbReference type="Proteomes" id="UP001207588">
    <property type="component" value="Unassembled WGS sequence"/>
</dbReference>
<gene>
    <name evidence="1" type="ORF">H7I91_27450</name>
</gene>
<dbReference type="EMBL" id="JACKTG010000091">
    <property type="protein sequence ID" value="MCV6992941.1"/>
    <property type="molecule type" value="Genomic_DNA"/>
</dbReference>
<dbReference type="RefSeq" id="WP_048892237.1">
    <property type="nucleotide sequence ID" value="NZ_JACKTG010000091.1"/>
</dbReference>
<name>A0AAW5SDH3_MYCBC</name>
<dbReference type="Gene3D" id="3.40.50.300">
    <property type="entry name" value="P-loop containing nucleotide triphosphate hydrolases"/>
    <property type="match status" value="1"/>
</dbReference>
<dbReference type="InterPro" id="IPR027417">
    <property type="entry name" value="P-loop_NTPase"/>
</dbReference>
<comment type="caution">
    <text evidence="1">The sequence shown here is derived from an EMBL/GenBank/DDBJ whole genome shotgun (WGS) entry which is preliminary data.</text>
</comment>
<proteinExistence type="predicted"/>
<evidence type="ECO:0008006" key="3">
    <source>
        <dbReference type="Google" id="ProtNLM"/>
    </source>
</evidence>
<sequence>MAVVVSRVGQAAWLRAVLADVAGVLVGTANGLQGVERPVVVAVHPLAGCRGGGEGFGLDSGRLCVMLSRHRAHLSVLVDAGSAAVLDRLAAEGSGGDGAVARSRWVWEALAAAPVF</sequence>
<protein>
    <recommendedName>
        <fullName evidence="3">DNA2/NAM7 helicase-like C-terminal domain-containing protein</fullName>
    </recommendedName>
</protein>